<organism evidence="4 5">
    <name type="scientific">Caldovatus sediminis</name>
    <dbReference type="NCBI Taxonomy" id="2041189"/>
    <lineage>
        <taxon>Bacteria</taxon>
        <taxon>Pseudomonadati</taxon>
        <taxon>Pseudomonadota</taxon>
        <taxon>Alphaproteobacteria</taxon>
        <taxon>Acetobacterales</taxon>
        <taxon>Roseomonadaceae</taxon>
        <taxon>Caldovatus</taxon>
    </lineage>
</organism>
<keyword evidence="3" id="KW-1133">Transmembrane helix</keyword>
<keyword evidence="1" id="KW-0620">Polyamine biosynthesis</keyword>
<feature type="transmembrane region" description="Helical" evidence="3">
    <location>
        <begin position="67"/>
        <end position="85"/>
    </location>
</feature>
<dbReference type="PANTHER" id="PTHR43317:SF1">
    <property type="entry name" value="THERMOSPERMINE SYNTHASE ACAULIS5"/>
    <property type="match status" value="1"/>
</dbReference>
<sequence>MPRLALAFFCSGFGALLCQIVWQRMLGIFAGSDTISAALVVGAFLMGLGLGSLIGAKVADRLRPMHALLGFALCEAGVAGFALLSKPFLYDLLAHGLAGVVDAPAAVFALCFAGLVLPTTLMGASLPLLSRAVANSLATVAERIGRLYGLNTLGAGFGALLGGWVLVGHLGFVGTLALAAALDLFAALLALSLARGMREAAAPAVGALAPLPPGEVPAPYGGLPLWCGLVFLSGYVIVALEIVWVRMMGQVGQYHAYLFPTVLGVFLLADGLGMAVAARMVRRMRDPRPAFFAAQSGGFVLAAALLVALWLALPHWPLSELMLPDHSRLRGGALAATVALAVLVVGPPAFLIGMTFPFVQRAVQQDLASVGARVGWVQLANIAGNAAGSVGTGLFTLHVLGTTGTLRLLAALSLALMLYWLWRAGTDRRRSEVALAAGCAAALLLLPGNAAWWRRLHLERPGQVVAWAEDRSGVVFFRGDRGAVPDEGPRGPFFIQGFSQGSIPFLPIHQFLGALGPMLHPDPRRVLIIGVGSGGTPWAAGVLPATREVRAIELVGPVLTALAGIAAAHPGGPIAEMLRSPRWRLEQGDGRRALARDETHYDVIEADAILPEGSHSGLLYSREFLEQVRRRLAPGGLYVQWAPTRRVVETFVRVFPHAILIRPGPVLVGSDRPIPFDRERLARRFADPAVVAHLRRGNAAFGDWVSMFAAPPAVWSRDDVTRDAADEAPLTDVFPRDEFYLNNPSESAEAALDRAAQDPPQRHGATPGGAR</sequence>
<comment type="caution">
    <text evidence="4">The sequence shown here is derived from an EMBL/GenBank/DDBJ whole genome shotgun (WGS) entry which is preliminary data.</text>
</comment>
<feature type="transmembrane region" description="Helical" evidence="3">
    <location>
        <begin position="333"/>
        <end position="359"/>
    </location>
</feature>
<feature type="transmembrane region" description="Helical" evidence="3">
    <location>
        <begin position="434"/>
        <end position="453"/>
    </location>
</feature>
<dbReference type="RefSeq" id="WP_188903968.1">
    <property type="nucleotide sequence ID" value="NZ_BMKS01000023.1"/>
</dbReference>
<keyword evidence="5" id="KW-1185">Reference proteome</keyword>
<reference evidence="4 5" key="1">
    <citation type="journal article" date="2014" name="Int. J. Syst. Evol. Microbiol.">
        <title>Complete genome sequence of Corynebacterium casei LMG S-19264T (=DSM 44701T), isolated from a smear-ripened cheese.</title>
        <authorList>
            <consortium name="US DOE Joint Genome Institute (JGI-PGF)"/>
            <person name="Walter F."/>
            <person name="Albersmeier A."/>
            <person name="Kalinowski J."/>
            <person name="Ruckert C."/>
        </authorList>
    </citation>
    <scope>NUCLEOTIDE SEQUENCE [LARGE SCALE GENOMIC DNA]</scope>
    <source>
        <strain evidence="4 5">CGMCC 1.16330</strain>
    </source>
</reference>
<feature type="region of interest" description="Disordered" evidence="2">
    <location>
        <begin position="737"/>
        <end position="771"/>
    </location>
</feature>
<dbReference type="CDD" id="cd02440">
    <property type="entry name" value="AdoMet_MTases"/>
    <property type="match status" value="1"/>
</dbReference>
<feature type="transmembrane region" description="Helical" evidence="3">
    <location>
        <begin position="290"/>
        <end position="313"/>
    </location>
</feature>
<dbReference type="Pfam" id="PF01564">
    <property type="entry name" value="Spermine_synth"/>
    <property type="match status" value="1"/>
</dbReference>
<evidence type="ECO:0000256" key="3">
    <source>
        <dbReference type="SAM" id="Phobius"/>
    </source>
</evidence>
<feature type="transmembrane region" description="Helical" evidence="3">
    <location>
        <begin position="147"/>
        <end position="166"/>
    </location>
</feature>
<dbReference type="GO" id="GO:0006596">
    <property type="term" value="P:polyamine biosynthetic process"/>
    <property type="evidence" value="ECO:0007669"/>
    <property type="project" value="UniProtKB-KW"/>
</dbReference>
<evidence type="ECO:0000313" key="4">
    <source>
        <dbReference type="EMBL" id="GGG50773.1"/>
    </source>
</evidence>
<evidence type="ECO:0000313" key="5">
    <source>
        <dbReference type="Proteomes" id="UP000597507"/>
    </source>
</evidence>
<feature type="transmembrane region" description="Helical" evidence="3">
    <location>
        <begin position="223"/>
        <end position="245"/>
    </location>
</feature>
<gene>
    <name evidence="4" type="ORF">GCM10010964_42560</name>
</gene>
<dbReference type="PANTHER" id="PTHR43317">
    <property type="entry name" value="THERMOSPERMINE SYNTHASE ACAULIS5"/>
    <property type="match status" value="1"/>
</dbReference>
<keyword evidence="3" id="KW-0812">Transmembrane</keyword>
<evidence type="ECO:0008006" key="6">
    <source>
        <dbReference type="Google" id="ProtNLM"/>
    </source>
</evidence>
<dbReference type="SUPFAM" id="SSF103473">
    <property type="entry name" value="MFS general substrate transporter"/>
    <property type="match status" value="1"/>
</dbReference>
<dbReference type="SUPFAM" id="SSF53335">
    <property type="entry name" value="S-adenosyl-L-methionine-dependent methyltransferases"/>
    <property type="match status" value="1"/>
</dbReference>
<dbReference type="InterPro" id="IPR036259">
    <property type="entry name" value="MFS_trans_sf"/>
</dbReference>
<dbReference type="AlphaFoldDB" id="A0A8J2ZEW1"/>
<dbReference type="Proteomes" id="UP000597507">
    <property type="component" value="Unassembled WGS sequence"/>
</dbReference>
<feature type="transmembrane region" description="Helical" evidence="3">
    <location>
        <begin position="34"/>
        <end position="55"/>
    </location>
</feature>
<dbReference type="NCBIfam" id="NF037959">
    <property type="entry name" value="MFS_SpdSyn"/>
    <property type="match status" value="1"/>
</dbReference>
<dbReference type="Gene3D" id="3.40.50.150">
    <property type="entry name" value="Vaccinia Virus protein VP39"/>
    <property type="match status" value="1"/>
</dbReference>
<feature type="transmembrane region" description="Helical" evidence="3">
    <location>
        <begin position="172"/>
        <end position="194"/>
    </location>
</feature>
<feature type="transmembrane region" description="Helical" evidence="3">
    <location>
        <begin position="105"/>
        <end position="126"/>
    </location>
</feature>
<evidence type="ECO:0000256" key="1">
    <source>
        <dbReference type="ARBA" id="ARBA00023115"/>
    </source>
</evidence>
<evidence type="ECO:0000256" key="2">
    <source>
        <dbReference type="SAM" id="MobiDB-lite"/>
    </source>
</evidence>
<dbReference type="EMBL" id="BMKS01000023">
    <property type="protein sequence ID" value="GGG50773.1"/>
    <property type="molecule type" value="Genomic_DNA"/>
</dbReference>
<dbReference type="InterPro" id="IPR029063">
    <property type="entry name" value="SAM-dependent_MTases_sf"/>
</dbReference>
<feature type="transmembrane region" description="Helical" evidence="3">
    <location>
        <begin position="257"/>
        <end position="278"/>
    </location>
</feature>
<protein>
    <recommendedName>
        <fullName evidence="6">Spermidine synthase</fullName>
    </recommendedName>
</protein>
<keyword evidence="3" id="KW-0472">Membrane</keyword>
<proteinExistence type="predicted"/>
<feature type="transmembrane region" description="Helical" evidence="3">
    <location>
        <begin position="406"/>
        <end position="422"/>
    </location>
</feature>
<feature type="transmembrane region" description="Helical" evidence="3">
    <location>
        <begin position="379"/>
        <end position="400"/>
    </location>
</feature>
<name>A0A8J2ZEW1_9PROT</name>
<accession>A0A8J2ZEW1</accession>